<keyword evidence="3" id="KW-1185">Reference proteome</keyword>
<feature type="compositionally biased region" description="Polar residues" evidence="1">
    <location>
        <begin position="206"/>
        <end position="221"/>
    </location>
</feature>
<evidence type="ECO:0000256" key="1">
    <source>
        <dbReference type="SAM" id="MobiDB-lite"/>
    </source>
</evidence>
<reference evidence="2 3" key="1">
    <citation type="submission" date="2013-11" db="EMBL/GenBank/DDBJ databases">
        <title>The Damaraland mole rat (Fukomys damarensis) genome and evolution of African mole rats.</title>
        <authorList>
            <person name="Gladyshev V.N."/>
            <person name="Fang X."/>
        </authorList>
    </citation>
    <scope>NUCLEOTIDE SEQUENCE [LARGE SCALE GENOMIC DNA]</scope>
    <source>
        <tissue evidence="2">Liver</tissue>
    </source>
</reference>
<feature type="compositionally biased region" description="Basic and acidic residues" evidence="1">
    <location>
        <begin position="101"/>
        <end position="116"/>
    </location>
</feature>
<accession>A0A091DJG7</accession>
<dbReference type="AlphaFoldDB" id="A0A091DJG7"/>
<gene>
    <name evidence="2" type="ORF">H920_07383</name>
</gene>
<dbReference type="Proteomes" id="UP000028990">
    <property type="component" value="Unassembled WGS sequence"/>
</dbReference>
<feature type="region of interest" description="Disordered" evidence="1">
    <location>
        <begin position="199"/>
        <end position="221"/>
    </location>
</feature>
<evidence type="ECO:0000313" key="2">
    <source>
        <dbReference type="EMBL" id="KFO31192.1"/>
    </source>
</evidence>
<feature type="region of interest" description="Disordered" evidence="1">
    <location>
        <begin position="140"/>
        <end position="186"/>
    </location>
</feature>
<name>A0A091DJG7_FUKDA</name>
<sequence>MSWQAAVATRMSAILDLDSTGHSAEQALGSSASMGPYLVETANKTKATILQGSDPPLPWSPGSLDSETTLNISLSTALANILGSLLSSSLHRSSTAQDINSQHEPEKAETEVERRFHREDAGPGLWTAKLTQVQRVLQLPPGNPRRAAPAQHTPPNPQVRTRSRVRLTQRGHDIPTTRSVSPPSVRDLLKDQGAARLASTPELQGVSGSQDAMSTSLLGLP</sequence>
<protein>
    <submittedName>
        <fullName evidence="2">Uncharacterized protein</fullName>
    </submittedName>
</protein>
<organism evidence="2 3">
    <name type="scientific">Fukomys damarensis</name>
    <name type="common">Damaraland mole rat</name>
    <name type="synonym">Cryptomys damarensis</name>
    <dbReference type="NCBI Taxonomy" id="885580"/>
    <lineage>
        <taxon>Eukaryota</taxon>
        <taxon>Metazoa</taxon>
        <taxon>Chordata</taxon>
        <taxon>Craniata</taxon>
        <taxon>Vertebrata</taxon>
        <taxon>Euteleostomi</taxon>
        <taxon>Mammalia</taxon>
        <taxon>Eutheria</taxon>
        <taxon>Euarchontoglires</taxon>
        <taxon>Glires</taxon>
        <taxon>Rodentia</taxon>
        <taxon>Hystricomorpha</taxon>
        <taxon>Bathyergidae</taxon>
        <taxon>Fukomys</taxon>
    </lineage>
</organism>
<evidence type="ECO:0000313" key="3">
    <source>
        <dbReference type="Proteomes" id="UP000028990"/>
    </source>
</evidence>
<dbReference type="EMBL" id="KN122310">
    <property type="protein sequence ID" value="KFO31192.1"/>
    <property type="molecule type" value="Genomic_DNA"/>
</dbReference>
<feature type="region of interest" description="Disordered" evidence="1">
    <location>
        <begin position="93"/>
        <end position="116"/>
    </location>
</feature>
<proteinExistence type="predicted"/>